<keyword evidence="3" id="KW-1185">Reference proteome</keyword>
<feature type="region of interest" description="Disordered" evidence="2">
    <location>
        <begin position="45"/>
        <end position="65"/>
    </location>
</feature>
<dbReference type="Proteomes" id="UP000079169">
    <property type="component" value="Unplaced"/>
</dbReference>
<accession>A0A3Q0IMV9</accession>
<reference evidence="4" key="1">
    <citation type="submission" date="2025-08" db="UniProtKB">
        <authorList>
            <consortium name="RefSeq"/>
        </authorList>
    </citation>
    <scope>IDENTIFICATION</scope>
</reference>
<dbReference type="PaxDb" id="121845-A0A3Q0IMV9"/>
<dbReference type="RefSeq" id="XP_026675988.1">
    <property type="nucleotide sequence ID" value="XM_026820187.1"/>
</dbReference>
<evidence type="ECO:0000256" key="1">
    <source>
        <dbReference type="SAM" id="Coils"/>
    </source>
</evidence>
<dbReference type="AlphaFoldDB" id="A0A3Q0IMV9"/>
<dbReference type="KEGG" id="dci:113465567"/>
<keyword evidence="1" id="KW-0175">Coiled coil</keyword>
<proteinExistence type="predicted"/>
<evidence type="ECO:0000313" key="3">
    <source>
        <dbReference type="Proteomes" id="UP000079169"/>
    </source>
</evidence>
<sequence>MFNDKSYTYVLNSDNTARRLLIPDNKKTSYNNLLLTKREFENLKSSDEKKTSTLKSERSSTPQKKPYKIVLKKGTKVLDNPKESRKVFYNGEVTNHISKATNWKKGLDEQLERKSQFKKAIENENRRFDEIQEKDRQSFLLNLKCMEDERRKSNIKHREDLLKKIKENAIIREEEINKNKMVPVEKYVLSKKDSAINIEKLYKKYVRDMLDIRRKENDINVVNNAQSELKRYNEMEDTRLDDTAEHIDDTPLEEDIYRVGLQCLKQKQRLDAQMKCAREKNLAEQKRTLFEYKHTKSNYGPELNTAILKKIAEMEQVKAYKNAREKWLEEQRNNEKKRNYYYEGIKDKFNNSDDCKEKEDTLKKICSEIKYRMSLERQMKDQEKQKKKNKTYGSDITHRINSKRFENIKPEDLPEYLWKSQVWAQNHHHSEMETEK</sequence>
<protein>
    <submittedName>
        <fullName evidence="4">Uncharacterized protein LOC113465567</fullName>
    </submittedName>
</protein>
<organism evidence="3 4">
    <name type="scientific">Diaphorina citri</name>
    <name type="common">Asian citrus psyllid</name>
    <dbReference type="NCBI Taxonomy" id="121845"/>
    <lineage>
        <taxon>Eukaryota</taxon>
        <taxon>Metazoa</taxon>
        <taxon>Ecdysozoa</taxon>
        <taxon>Arthropoda</taxon>
        <taxon>Hexapoda</taxon>
        <taxon>Insecta</taxon>
        <taxon>Pterygota</taxon>
        <taxon>Neoptera</taxon>
        <taxon>Paraneoptera</taxon>
        <taxon>Hemiptera</taxon>
        <taxon>Sternorrhyncha</taxon>
        <taxon>Psylloidea</taxon>
        <taxon>Psyllidae</taxon>
        <taxon>Diaphorininae</taxon>
        <taxon>Diaphorina</taxon>
    </lineage>
</organism>
<evidence type="ECO:0000256" key="2">
    <source>
        <dbReference type="SAM" id="MobiDB-lite"/>
    </source>
</evidence>
<feature type="compositionally biased region" description="Basic and acidic residues" evidence="2">
    <location>
        <begin position="45"/>
        <end position="58"/>
    </location>
</feature>
<feature type="coiled-coil region" evidence="1">
    <location>
        <begin position="107"/>
        <end position="134"/>
    </location>
</feature>
<gene>
    <name evidence="4" type="primary">LOC113465567</name>
</gene>
<name>A0A3Q0IMV9_DIACI</name>
<dbReference type="GeneID" id="113465567"/>
<evidence type="ECO:0000313" key="4">
    <source>
        <dbReference type="RefSeq" id="XP_026675988.1"/>
    </source>
</evidence>
<feature type="region of interest" description="Disordered" evidence="2">
    <location>
        <begin position="377"/>
        <end position="396"/>
    </location>
</feature>